<dbReference type="CDD" id="cd06588">
    <property type="entry name" value="PhnB_like"/>
    <property type="match status" value="1"/>
</dbReference>
<name>A0A1M6DGK6_9FIRM</name>
<evidence type="ECO:0000313" key="3">
    <source>
        <dbReference type="Proteomes" id="UP000183954"/>
    </source>
</evidence>
<organism evidence="2 3">
    <name type="scientific">Desulfosporosinus lacus DSM 15449</name>
    <dbReference type="NCBI Taxonomy" id="1121420"/>
    <lineage>
        <taxon>Bacteria</taxon>
        <taxon>Bacillati</taxon>
        <taxon>Bacillota</taxon>
        <taxon>Clostridia</taxon>
        <taxon>Eubacteriales</taxon>
        <taxon>Desulfitobacteriaceae</taxon>
        <taxon>Desulfosporosinus</taxon>
    </lineage>
</organism>
<protein>
    <submittedName>
        <fullName evidence="2">PhnB protein</fullName>
    </submittedName>
</protein>
<evidence type="ECO:0000259" key="1">
    <source>
        <dbReference type="Pfam" id="PF06983"/>
    </source>
</evidence>
<accession>A0A1M6DGK6</accession>
<dbReference type="SUPFAM" id="SSF54593">
    <property type="entry name" value="Glyoxalase/Bleomycin resistance protein/Dihydroxybiphenyl dioxygenase"/>
    <property type="match status" value="1"/>
</dbReference>
<dbReference type="InterPro" id="IPR029068">
    <property type="entry name" value="Glyas_Bleomycin-R_OHBP_Dase"/>
</dbReference>
<dbReference type="OrthoDB" id="9795306at2"/>
<dbReference type="PANTHER" id="PTHR33990:SF1">
    <property type="entry name" value="PROTEIN YJDN"/>
    <property type="match status" value="1"/>
</dbReference>
<feature type="domain" description="PhnB-like" evidence="1">
    <location>
        <begin position="5"/>
        <end position="134"/>
    </location>
</feature>
<dbReference type="Proteomes" id="UP000183954">
    <property type="component" value="Unassembled WGS sequence"/>
</dbReference>
<evidence type="ECO:0000313" key="2">
    <source>
        <dbReference type="EMBL" id="SHI72310.1"/>
    </source>
</evidence>
<dbReference type="Gene3D" id="3.10.180.10">
    <property type="entry name" value="2,3-Dihydroxybiphenyl 1,2-Dioxygenase, domain 1"/>
    <property type="match status" value="1"/>
</dbReference>
<keyword evidence="3" id="KW-1185">Reference proteome</keyword>
<dbReference type="InterPro" id="IPR028973">
    <property type="entry name" value="PhnB-like"/>
</dbReference>
<dbReference type="PANTHER" id="PTHR33990">
    <property type="entry name" value="PROTEIN YJDN-RELATED"/>
    <property type="match status" value="1"/>
</dbReference>
<dbReference type="EMBL" id="FQXJ01000023">
    <property type="protein sequence ID" value="SHI72310.1"/>
    <property type="molecule type" value="Genomic_DNA"/>
</dbReference>
<gene>
    <name evidence="2" type="ORF">SAMN02746098_04539</name>
</gene>
<dbReference type="STRING" id="1121420.SAMN02746098_04539"/>
<reference evidence="3" key="1">
    <citation type="submission" date="2016-11" db="EMBL/GenBank/DDBJ databases">
        <authorList>
            <person name="Varghese N."/>
            <person name="Submissions S."/>
        </authorList>
    </citation>
    <scope>NUCLEOTIDE SEQUENCE [LARGE SCALE GENOMIC DNA]</scope>
    <source>
        <strain evidence="3">DSM 15449</strain>
    </source>
</reference>
<sequence length="139" mass="15649">MSDWLIPYLVFNGNCEEAVNFYQASLGGESQVLHFSDAPPNPAFPVPDHVKNLVLHAELRKDGHVIRFSDTFPNTPYNAGNNISFSLEFDTKEATKAMFEALSTDGQVEMELQETFFSPLYGKFTDKFGVMWQVSCKAK</sequence>
<proteinExistence type="predicted"/>
<dbReference type="Pfam" id="PF06983">
    <property type="entry name" value="3-dmu-9_3-mt"/>
    <property type="match status" value="1"/>
</dbReference>
<dbReference type="AlphaFoldDB" id="A0A1M6DGK6"/>
<dbReference type="RefSeq" id="WP_073032409.1">
    <property type="nucleotide sequence ID" value="NZ_FQXJ01000023.1"/>
</dbReference>